<dbReference type="Proteomes" id="UP000054302">
    <property type="component" value="Unassembled WGS sequence"/>
</dbReference>
<dbReference type="GeneID" id="27322320"/>
<evidence type="ECO:0000313" key="3">
    <source>
        <dbReference type="Proteomes" id="UP000054302"/>
    </source>
</evidence>
<dbReference type="InterPro" id="IPR054208">
    <property type="entry name" value="DUF6914"/>
</dbReference>
<name>A0A0D1ZET0_EXOME</name>
<sequence>MEWVLPTTSTPAAENKDRLYIYLENVRRYTDGALVVPGGERDYHWSLVLAPKDERKDQNPTSQSQSSSSATPSGTSLGRGATGKRFHAKQEVVPGTMNVRYQFVQDSISLGLRGNNDGWPDMLGTPSNRQGRQPARVLTVRVLIAKTSQPSRLADVLSRVPVRNDAADWDSEMWVKDALVAIDNEDHAAPGNEPLLVSRAVGTEYWHSAWRIVRHRAWEFYQRALQERLTGGRSWNSLPTHDLLTKTDVIR</sequence>
<evidence type="ECO:0000313" key="2">
    <source>
        <dbReference type="EMBL" id="KIV93247.1"/>
    </source>
</evidence>
<gene>
    <name evidence="2" type="ORF">PV10_04475</name>
</gene>
<dbReference type="AlphaFoldDB" id="A0A0D1ZET0"/>
<dbReference type="OrthoDB" id="2679825at2759"/>
<dbReference type="VEuPathDB" id="FungiDB:PV10_04475"/>
<reference evidence="2 3" key="1">
    <citation type="submission" date="2015-01" db="EMBL/GenBank/DDBJ databases">
        <title>The Genome Sequence of Exophiala mesophila CBS40295.</title>
        <authorList>
            <consortium name="The Broad Institute Genomics Platform"/>
            <person name="Cuomo C."/>
            <person name="de Hoog S."/>
            <person name="Gorbushina A."/>
            <person name="Stielow B."/>
            <person name="Teixiera M."/>
            <person name="Abouelleil A."/>
            <person name="Chapman S.B."/>
            <person name="Priest M."/>
            <person name="Young S.K."/>
            <person name="Wortman J."/>
            <person name="Nusbaum C."/>
            <person name="Birren B."/>
        </authorList>
    </citation>
    <scope>NUCLEOTIDE SEQUENCE [LARGE SCALE GENOMIC DNA]</scope>
    <source>
        <strain evidence="2 3">CBS 40295</strain>
    </source>
</reference>
<feature type="region of interest" description="Disordered" evidence="1">
    <location>
        <begin position="52"/>
        <end position="86"/>
    </location>
</feature>
<proteinExistence type="predicted"/>
<dbReference type="RefSeq" id="XP_016224821.1">
    <property type="nucleotide sequence ID" value="XM_016369033.1"/>
</dbReference>
<keyword evidence="3" id="KW-1185">Reference proteome</keyword>
<evidence type="ECO:0000256" key="1">
    <source>
        <dbReference type="SAM" id="MobiDB-lite"/>
    </source>
</evidence>
<dbReference type="EMBL" id="KN847522">
    <property type="protein sequence ID" value="KIV93247.1"/>
    <property type="molecule type" value="Genomic_DNA"/>
</dbReference>
<protein>
    <submittedName>
        <fullName evidence="2">Uncharacterized protein</fullName>
    </submittedName>
</protein>
<dbReference type="HOGENOM" id="CLU_1107143_0_0_1"/>
<accession>A0A0D1ZET0</accession>
<feature type="compositionally biased region" description="Low complexity" evidence="1">
    <location>
        <begin position="60"/>
        <end position="76"/>
    </location>
</feature>
<dbReference type="Pfam" id="PF21858">
    <property type="entry name" value="DUF6914"/>
    <property type="match status" value="1"/>
</dbReference>
<organism evidence="2 3">
    <name type="scientific">Exophiala mesophila</name>
    <name type="common">Black yeast-like fungus</name>
    <dbReference type="NCBI Taxonomy" id="212818"/>
    <lineage>
        <taxon>Eukaryota</taxon>
        <taxon>Fungi</taxon>
        <taxon>Dikarya</taxon>
        <taxon>Ascomycota</taxon>
        <taxon>Pezizomycotina</taxon>
        <taxon>Eurotiomycetes</taxon>
        <taxon>Chaetothyriomycetidae</taxon>
        <taxon>Chaetothyriales</taxon>
        <taxon>Herpotrichiellaceae</taxon>
        <taxon>Exophiala</taxon>
    </lineage>
</organism>